<dbReference type="GO" id="GO:0004425">
    <property type="term" value="F:indole-3-glycerol-phosphate synthase activity"/>
    <property type="evidence" value="ECO:0007669"/>
    <property type="project" value="UniProtKB-EC"/>
</dbReference>
<dbReference type="SUPFAM" id="SSF51366">
    <property type="entry name" value="Ribulose-phoshate binding barrel"/>
    <property type="match status" value="1"/>
</dbReference>
<dbReference type="FunFam" id="3.20.20.70:FF:000024">
    <property type="entry name" value="Indole-3-glycerol phosphate synthase"/>
    <property type="match status" value="1"/>
</dbReference>
<evidence type="ECO:0000256" key="3">
    <source>
        <dbReference type="ARBA" id="ARBA00012362"/>
    </source>
</evidence>
<dbReference type="Proteomes" id="UP000295334">
    <property type="component" value="Unassembled WGS sequence"/>
</dbReference>
<comment type="caution">
    <text evidence="10">The sequence shown here is derived from an EMBL/GenBank/DDBJ whole genome shotgun (WGS) entry which is preliminary data.</text>
</comment>
<dbReference type="UniPathway" id="UPA00035">
    <property type="reaction ID" value="UER00043"/>
</dbReference>
<keyword evidence="5" id="KW-0210">Decarboxylase</keyword>
<evidence type="ECO:0000259" key="9">
    <source>
        <dbReference type="Pfam" id="PF00218"/>
    </source>
</evidence>
<reference evidence="10 11" key="1">
    <citation type="submission" date="2019-03" db="EMBL/GenBank/DDBJ databases">
        <authorList>
            <person name="Kim M.K.M."/>
        </authorList>
    </citation>
    <scope>NUCLEOTIDE SEQUENCE [LARGE SCALE GENOMIC DNA]</scope>
    <source>
        <strain evidence="10 11">17J68-12</strain>
    </source>
</reference>
<evidence type="ECO:0000256" key="6">
    <source>
        <dbReference type="ARBA" id="ARBA00022822"/>
    </source>
</evidence>
<comment type="catalytic activity">
    <reaction evidence="1">
        <text>1-(2-carboxyphenylamino)-1-deoxy-D-ribulose 5-phosphate + H(+) = (1S,2R)-1-C-(indol-3-yl)glycerol 3-phosphate + CO2 + H2O</text>
        <dbReference type="Rhea" id="RHEA:23476"/>
        <dbReference type="ChEBI" id="CHEBI:15377"/>
        <dbReference type="ChEBI" id="CHEBI:15378"/>
        <dbReference type="ChEBI" id="CHEBI:16526"/>
        <dbReference type="ChEBI" id="CHEBI:58613"/>
        <dbReference type="ChEBI" id="CHEBI:58866"/>
        <dbReference type="EC" id="4.1.1.48"/>
    </reaction>
</comment>
<keyword evidence="11" id="KW-1185">Reference proteome</keyword>
<keyword evidence="6" id="KW-0822">Tryptophan biosynthesis</keyword>
<proteinExistence type="predicted"/>
<dbReference type="NCBIfam" id="NF001377">
    <property type="entry name" value="PRK00278.2-4"/>
    <property type="match status" value="1"/>
</dbReference>
<evidence type="ECO:0000256" key="2">
    <source>
        <dbReference type="ARBA" id="ARBA00004696"/>
    </source>
</evidence>
<dbReference type="InterPro" id="IPR013785">
    <property type="entry name" value="Aldolase_TIM"/>
</dbReference>
<dbReference type="InterPro" id="IPR045186">
    <property type="entry name" value="Indole-3-glycerol_P_synth"/>
</dbReference>
<comment type="pathway">
    <text evidence="2">Amino-acid biosynthesis; L-tryptophan biosynthesis; L-tryptophan from chorismate: step 4/5.</text>
</comment>
<dbReference type="AlphaFoldDB" id="A0A4R1B9Z2"/>
<dbReference type="CDD" id="cd00331">
    <property type="entry name" value="IGPS"/>
    <property type="match status" value="1"/>
</dbReference>
<dbReference type="InterPro" id="IPR013798">
    <property type="entry name" value="Indole-3-glycerol_P_synth_dom"/>
</dbReference>
<dbReference type="PROSITE" id="PS00614">
    <property type="entry name" value="IGPS"/>
    <property type="match status" value="1"/>
</dbReference>
<dbReference type="EC" id="4.1.1.48" evidence="3"/>
<evidence type="ECO:0000313" key="10">
    <source>
        <dbReference type="EMBL" id="TCJ13755.1"/>
    </source>
</evidence>
<keyword evidence="8 10" id="KW-0456">Lyase</keyword>
<evidence type="ECO:0000256" key="7">
    <source>
        <dbReference type="ARBA" id="ARBA00023141"/>
    </source>
</evidence>
<dbReference type="InterPro" id="IPR001468">
    <property type="entry name" value="Indole-3-GlycerolPSynthase_CS"/>
</dbReference>
<dbReference type="InterPro" id="IPR011060">
    <property type="entry name" value="RibuloseP-bd_barrel"/>
</dbReference>
<accession>A0A4R1B9Z2</accession>
<dbReference type="PANTHER" id="PTHR22854">
    <property type="entry name" value="TRYPTOPHAN BIOSYNTHESIS PROTEIN"/>
    <property type="match status" value="1"/>
</dbReference>
<dbReference type="GO" id="GO:0004640">
    <property type="term" value="F:phosphoribosylanthranilate isomerase activity"/>
    <property type="evidence" value="ECO:0007669"/>
    <property type="project" value="TreeGrafter"/>
</dbReference>
<gene>
    <name evidence="10" type="primary">trpC</name>
    <name evidence="10" type="ORF">EPD60_11710</name>
</gene>
<dbReference type="RefSeq" id="WP_131449662.1">
    <property type="nucleotide sequence ID" value="NZ_SJZI01000043.1"/>
</dbReference>
<name>A0A4R1B9Z2_9BACT</name>
<dbReference type="GO" id="GO:0000162">
    <property type="term" value="P:L-tryptophan biosynthetic process"/>
    <property type="evidence" value="ECO:0007669"/>
    <property type="project" value="UniProtKB-UniPathway"/>
</dbReference>
<sequence length="265" mass="28839">MSILEQIMLRKREEVAGRKFEATPTELRERPLFDAPRRSLCYSIELPGSTGIIAEFKRRSPSKGAFVHELATPGIAVTHYDEHGAAGISVLTDGPFFGGSLQDLADTHALAEAPLLRKDFIFDPYQLLEARAYGADVVLLIAAVLSPAQVQELAAEARSLGLEVLLELHHERELGHVCAEVDLVGVNNRNLKDFEVDLEHSVRLASGIPAGKIRVAESGIRSAADVHFLRSQGFDAFLIGEAFMAAPDPGATFAAFINDLKQETI</sequence>
<keyword evidence="4" id="KW-0028">Amino-acid biosynthesis</keyword>
<evidence type="ECO:0000256" key="4">
    <source>
        <dbReference type="ARBA" id="ARBA00022605"/>
    </source>
</evidence>
<evidence type="ECO:0000256" key="5">
    <source>
        <dbReference type="ARBA" id="ARBA00022793"/>
    </source>
</evidence>
<dbReference type="Gene3D" id="3.20.20.70">
    <property type="entry name" value="Aldolase class I"/>
    <property type="match status" value="1"/>
</dbReference>
<protein>
    <recommendedName>
        <fullName evidence="3">indole-3-glycerol-phosphate synthase</fullName>
        <ecNumber evidence="3">4.1.1.48</ecNumber>
    </recommendedName>
</protein>
<evidence type="ECO:0000256" key="1">
    <source>
        <dbReference type="ARBA" id="ARBA00001633"/>
    </source>
</evidence>
<dbReference type="OrthoDB" id="9804217at2"/>
<dbReference type="Pfam" id="PF00218">
    <property type="entry name" value="IGPS"/>
    <property type="match status" value="1"/>
</dbReference>
<dbReference type="PANTHER" id="PTHR22854:SF2">
    <property type="entry name" value="INDOLE-3-GLYCEROL-PHOSPHATE SYNTHASE"/>
    <property type="match status" value="1"/>
</dbReference>
<organism evidence="10 11">
    <name type="scientific">Flaviaesturariibacter flavus</name>
    <dbReference type="NCBI Taxonomy" id="2502780"/>
    <lineage>
        <taxon>Bacteria</taxon>
        <taxon>Pseudomonadati</taxon>
        <taxon>Bacteroidota</taxon>
        <taxon>Chitinophagia</taxon>
        <taxon>Chitinophagales</taxon>
        <taxon>Chitinophagaceae</taxon>
        <taxon>Flaviaestuariibacter</taxon>
    </lineage>
</organism>
<keyword evidence="7" id="KW-0057">Aromatic amino acid biosynthesis</keyword>
<dbReference type="EMBL" id="SJZI01000043">
    <property type="protein sequence ID" value="TCJ13755.1"/>
    <property type="molecule type" value="Genomic_DNA"/>
</dbReference>
<feature type="domain" description="Indole-3-glycerol phosphate synthase" evidence="9">
    <location>
        <begin position="4"/>
        <end position="251"/>
    </location>
</feature>
<evidence type="ECO:0000313" key="11">
    <source>
        <dbReference type="Proteomes" id="UP000295334"/>
    </source>
</evidence>
<evidence type="ECO:0000256" key="8">
    <source>
        <dbReference type="ARBA" id="ARBA00023239"/>
    </source>
</evidence>